<dbReference type="SUPFAM" id="SSF48264">
    <property type="entry name" value="Cytochrome P450"/>
    <property type="match status" value="1"/>
</dbReference>
<keyword evidence="3" id="KW-1185">Reference proteome</keyword>
<dbReference type="InterPro" id="IPR002401">
    <property type="entry name" value="Cyt_P450_E_grp-I"/>
</dbReference>
<dbReference type="InterPro" id="IPR036396">
    <property type="entry name" value="Cyt_P450_sf"/>
</dbReference>
<comment type="caution">
    <text evidence="2">The sequence shown here is derived from an EMBL/GenBank/DDBJ whole genome shotgun (WGS) entry which is preliminary data.</text>
</comment>
<proteinExistence type="inferred from homology"/>
<gene>
    <name evidence="2" type="ORF">JMJ55_16895</name>
</gene>
<evidence type="ECO:0000256" key="1">
    <source>
        <dbReference type="ARBA" id="ARBA00010617"/>
    </source>
</evidence>
<evidence type="ECO:0000313" key="3">
    <source>
        <dbReference type="Proteomes" id="UP000606490"/>
    </source>
</evidence>
<dbReference type="Proteomes" id="UP000606490">
    <property type="component" value="Unassembled WGS sequence"/>
</dbReference>
<dbReference type="Pfam" id="PF00067">
    <property type="entry name" value="p450"/>
    <property type="match status" value="1"/>
</dbReference>
<dbReference type="Gene3D" id="1.10.630.10">
    <property type="entry name" value="Cytochrome P450"/>
    <property type="match status" value="1"/>
</dbReference>
<name>A0ABS1V5Q3_9PROT</name>
<dbReference type="PANTHER" id="PTHR24305:SF166">
    <property type="entry name" value="CYTOCHROME P450 12A4, MITOCHONDRIAL-RELATED"/>
    <property type="match status" value="1"/>
</dbReference>
<dbReference type="EMBL" id="JAEUXJ010000007">
    <property type="protein sequence ID" value="MBL6457016.1"/>
    <property type="molecule type" value="Genomic_DNA"/>
</dbReference>
<dbReference type="PRINTS" id="PR00463">
    <property type="entry name" value="EP450I"/>
</dbReference>
<dbReference type="InterPro" id="IPR050121">
    <property type="entry name" value="Cytochrome_P450_monoxygenase"/>
</dbReference>
<reference evidence="2 3" key="1">
    <citation type="submission" date="2021-01" db="EMBL/GenBank/DDBJ databases">
        <title>Belnapia mucosa sp. nov. and Belnapia arida sp. nov., isolated from the Tabernas Desert (Almeria, Spain).</title>
        <authorList>
            <person name="Molina-Menor E."/>
            <person name="Vidal-Verdu A."/>
            <person name="Calonge A."/>
            <person name="Satari L."/>
            <person name="Pereto Magraner J."/>
            <person name="Porcar Miralles M."/>
        </authorList>
    </citation>
    <scope>NUCLEOTIDE SEQUENCE [LARGE SCALE GENOMIC DNA]</scope>
    <source>
        <strain evidence="2 3">T6</strain>
    </source>
</reference>
<sequence length="429" mass="46808">MLRRARRNFLEVWLAGHFSQPLIQTRVLAQRILVCNSPESVQQAFIDGHEALERKSPQMRHALEPLLGDGLFISDGLVWRERRRVVAPVTHHSRLPELAPVMTSVIEERRDAWRGLPPGAPTDILASMGQLTAEVICAALFGRRLGAGAAATVVEAFRRYQARIGNTDLPSLLGLPDWMPRLRLGISPEVRRIHAVVDGLVAGALRGGESSLIGAMAQAALPGGQRMDATAFRNEAATLFMAGHETTANLLAWALYLLSQAPEAEARLAGEAQAALRGRAAGWEDLPALPYTRAVVDEALRLYPPVPLLARQAGAPLTIAGEAVAPGTIVIVVPWLLHRNPGLWDQPDHFAPERFLPGAPERPRHAYVPFSLGPRVCTGMGFGLAEAVIVLATLLQEFRLRLAPGARVFPVCRLTLRPGERLPMVLERR</sequence>
<dbReference type="PRINTS" id="PR00385">
    <property type="entry name" value="P450"/>
</dbReference>
<evidence type="ECO:0000313" key="2">
    <source>
        <dbReference type="EMBL" id="MBL6457016.1"/>
    </source>
</evidence>
<dbReference type="PANTHER" id="PTHR24305">
    <property type="entry name" value="CYTOCHROME P450"/>
    <property type="match status" value="1"/>
</dbReference>
<dbReference type="InterPro" id="IPR001128">
    <property type="entry name" value="Cyt_P450"/>
</dbReference>
<protein>
    <submittedName>
        <fullName evidence="2">Cytochrome P450</fullName>
    </submittedName>
</protein>
<organism evidence="2 3">
    <name type="scientific">Belnapia mucosa</name>
    <dbReference type="NCBI Taxonomy" id="2804532"/>
    <lineage>
        <taxon>Bacteria</taxon>
        <taxon>Pseudomonadati</taxon>
        <taxon>Pseudomonadota</taxon>
        <taxon>Alphaproteobacteria</taxon>
        <taxon>Acetobacterales</taxon>
        <taxon>Roseomonadaceae</taxon>
        <taxon>Belnapia</taxon>
    </lineage>
</organism>
<accession>A0ABS1V5Q3</accession>
<comment type="similarity">
    <text evidence="1">Belongs to the cytochrome P450 family.</text>
</comment>